<feature type="transmembrane region" description="Helical" evidence="2">
    <location>
        <begin position="57"/>
        <end position="74"/>
    </location>
</feature>
<protein>
    <submittedName>
        <fullName evidence="3">Uncharacterized protein</fullName>
    </submittedName>
</protein>
<organism evidence="3">
    <name type="scientific">uncultured marine group II/III euryarchaeote SAT1000_18_C09</name>
    <dbReference type="NCBI Taxonomy" id="1456564"/>
    <lineage>
        <taxon>Archaea</taxon>
        <taxon>Methanobacteriati</taxon>
        <taxon>Methanobacteriota</taxon>
        <taxon>environmental samples</taxon>
    </lineage>
</organism>
<accession>A0A075I4X3</accession>
<feature type="region of interest" description="Disordered" evidence="1">
    <location>
        <begin position="1"/>
        <end position="23"/>
    </location>
</feature>
<keyword evidence="2" id="KW-1133">Transmembrane helix</keyword>
<reference evidence="3" key="1">
    <citation type="journal article" date="2014" name="Genome Biol. Evol.">
        <title>Pangenome evidence for extensive interdomain horizontal transfer affecting lineage core and shell genes in uncultured planktonic thaumarchaeota and euryarchaeota.</title>
        <authorList>
            <person name="Deschamps P."/>
            <person name="Zivanovic Y."/>
            <person name="Moreira D."/>
            <person name="Rodriguez-Valera F."/>
            <person name="Lopez-Garcia P."/>
        </authorList>
    </citation>
    <scope>NUCLEOTIDE SEQUENCE</scope>
</reference>
<evidence type="ECO:0000256" key="2">
    <source>
        <dbReference type="SAM" id="Phobius"/>
    </source>
</evidence>
<dbReference type="EMBL" id="KF901239">
    <property type="protein sequence ID" value="AIF23731.1"/>
    <property type="molecule type" value="Genomic_DNA"/>
</dbReference>
<name>A0A075I4X3_9EURY</name>
<evidence type="ECO:0000256" key="1">
    <source>
        <dbReference type="SAM" id="MobiDB-lite"/>
    </source>
</evidence>
<evidence type="ECO:0000313" key="3">
    <source>
        <dbReference type="EMBL" id="AIF23731.1"/>
    </source>
</evidence>
<keyword evidence="2" id="KW-0812">Transmembrane</keyword>
<proteinExistence type="predicted"/>
<keyword evidence="2" id="KW-0472">Membrane</keyword>
<dbReference type="AlphaFoldDB" id="A0A075I4X3"/>
<feature type="transmembrane region" description="Helical" evidence="2">
    <location>
        <begin position="31"/>
        <end position="50"/>
    </location>
</feature>
<sequence>MEDKEPLRFGAEFGPKRSSRSSGVSLSTFKTLVWVSNLGGLVLFVIGLELMVVMQSFYLGLVCIVAGIIIALFPSNYEIVGMDDIAIGDEDGESEGEAR</sequence>